<dbReference type="EMBL" id="BMZE01000001">
    <property type="protein sequence ID" value="GHA11524.1"/>
    <property type="molecule type" value="Genomic_DNA"/>
</dbReference>
<keyword evidence="9" id="KW-1185">Reference proteome</keyword>
<gene>
    <name evidence="8" type="primary">hrpB</name>
    <name evidence="8" type="ORF">GCM10007989_02300</name>
</gene>
<dbReference type="InterPro" id="IPR011545">
    <property type="entry name" value="DEAD/DEAH_box_helicase_dom"/>
</dbReference>
<dbReference type="CDD" id="cd18791">
    <property type="entry name" value="SF2_C_RHA"/>
    <property type="match status" value="1"/>
</dbReference>
<keyword evidence="2" id="KW-0378">Hydrolase</keyword>
<organism evidence="8 9">
    <name type="scientific">Devosia pacifica</name>
    <dbReference type="NCBI Taxonomy" id="1335967"/>
    <lineage>
        <taxon>Bacteria</taxon>
        <taxon>Pseudomonadati</taxon>
        <taxon>Pseudomonadota</taxon>
        <taxon>Alphaproteobacteria</taxon>
        <taxon>Hyphomicrobiales</taxon>
        <taxon>Devosiaceae</taxon>
        <taxon>Devosia</taxon>
    </lineage>
</organism>
<dbReference type="NCBIfam" id="TIGR01970">
    <property type="entry name" value="DEAH_box_HrpB"/>
    <property type="match status" value="1"/>
</dbReference>
<dbReference type="Gene3D" id="1.20.120.1080">
    <property type="match status" value="1"/>
</dbReference>
<evidence type="ECO:0000313" key="8">
    <source>
        <dbReference type="EMBL" id="GHA11524.1"/>
    </source>
</evidence>
<dbReference type="PIRSF" id="PIRSF005496">
    <property type="entry name" value="ATP_hel_hrpB"/>
    <property type="match status" value="1"/>
</dbReference>
<reference evidence="8" key="2">
    <citation type="submission" date="2020-09" db="EMBL/GenBank/DDBJ databases">
        <authorList>
            <person name="Sun Q."/>
            <person name="Kim S."/>
        </authorList>
    </citation>
    <scope>NUCLEOTIDE SEQUENCE</scope>
    <source>
        <strain evidence="8">KCTC 32437</strain>
    </source>
</reference>
<dbReference type="SMART" id="SM00847">
    <property type="entry name" value="HA2"/>
    <property type="match status" value="1"/>
</dbReference>
<dbReference type="Pfam" id="PF04408">
    <property type="entry name" value="WHD_HA2"/>
    <property type="match status" value="1"/>
</dbReference>
<evidence type="ECO:0000256" key="3">
    <source>
        <dbReference type="ARBA" id="ARBA00022806"/>
    </source>
</evidence>
<dbReference type="CDD" id="cd17990">
    <property type="entry name" value="DEXHc_HrpB"/>
    <property type="match status" value="1"/>
</dbReference>
<dbReference type="InterPro" id="IPR007502">
    <property type="entry name" value="Helicase-assoc_dom"/>
</dbReference>
<dbReference type="PROSITE" id="PS51192">
    <property type="entry name" value="HELICASE_ATP_BIND_1"/>
    <property type="match status" value="1"/>
</dbReference>
<feature type="domain" description="Helicase ATP-binding" evidence="6">
    <location>
        <begin position="20"/>
        <end position="183"/>
    </location>
</feature>
<evidence type="ECO:0000259" key="7">
    <source>
        <dbReference type="PROSITE" id="PS51194"/>
    </source>
</evidence>
<dbReference type="Pfam" id="PF00270">
    <property type="entry name" value="DEAD"/>
    <property type="match status" value="1"/>
</dbReference>
<dbReference type="AlphaFoldDB" id="A0A918RV14"/>
<dbReference type="SMART" id="SM00487">
    <property type="entry name" value="DEXDc"/>
    <property type="match status" value="1"/>
</dbReference>
<dbReference type="GO" id="GO:0003676">
    <property type="term" value="F:nucleic acid binding"/>
    <property type="evidence" value="ECO:0007669"/>
    <property type="project" value="InterPro"/>
</dbReference>
<protein>
    <submittedName>
        <fullName evidence="8">Helicase</fullName>
    </submittedName>
</protein>
<comment type="caution">
    <text evidence="8">The sequence shown here is derived from an EMBL/GenBank/DDBJ whole genome shotgun (WGS) entry which is preliminary data.</text>
</comment>
<feature type="domain" description="Helicase C-terminal" evidence="7">
    <location>
        <begin position="206"/>
        <end position="374"/>
    </location>
</feature>
<proteinExistence type="predicted"/>
<dbReference type="PANTHER" id="PTHR43519">
    <property type="entry name" value="ATP-DEPENDENT RNA HELICASE HRPB"/>
    <property type="match status" value="1"/>
</dbReference>
<name>A0A918RV14_9HYPH</name>
<dbReference type="GO" id="GO:0005524">
    <property type="term" value="F:ATP binding"/>
    <property type="evidence" value="ECO:0007669"/>
    <property type="project" value="UniProtKB-KW"/>
</dbReference>
<dbReference type="Gene3D" id="3.40.50.300">
    <property type="entry name" value="P-loop containing nucleotide triphosphate hydrolases"/>
    <property type="match status" value="2"/>
</dbReference>
<evidence type="ECO:0000256" key="2">
    <source>
        <dbReference type="ARBA" id="ARBA00022801"/>
    </source>
</evidence>
<feature type="region of interest" description="Disordered" evidence="5">
    <location>
        <begin position="800"/>
        <end position="823"/>
    </location>
</feature>
<dbReference type="SUPFAM" id="SSF52540">
    <property type="entry name" value="P-loop containing nucleoside triphosphate hydrolases"/>
    <property type="match status" value="1"/>
</dbReference>
<dbReference type="Proteomes" id="UP000646579">
    <property type="component" value="Unassembled WGS sequence"/>
</dbReference>
<dbReference type="Pfam" id="PF08482">
    <property type="entry name" value="HrpB_C"/>
    <property type="match status" value="1"/>
</dbReference>
<evidence type="ECO:0000259" key="6">
    <source>
        <dbReference type="PROSITE" id="PS51192"/>
    </source>
</evidence>
<keyword evidence="1" id="KW-0547">Nucleotide-binding</keyword>
<dbReference type="RefSeq" id="WP_308430286.1">
    <property type="nucleotide sequence ID" value="NZ_BMZE01000001.1"/>
</dbReference>
<dbReference type="InterPro" id="IPR048333">
    <property type="entry name" value="HA2_WH"/>
</dbReference>
<dbReference type="GO" id="GO:0004386">
    <property type="term" value="F:helicase activity"/>
    <property type="evidence" value="ECO:0007669"/>
    <property type="project" value="UniProtKB-KW"/>
</dbReference>
<dbReference type="InterPro" id="IPR027417">
    <property type="entry name" value="P-loop_NTPase"/>
</dbReference>
<reference evidence="8" key="1">
    <citation type="journal article" date="2014" name="Int. J. Syst. Evol. Microbiol.">
        <title>Complete genome sequence of Corynebacterium casei LMG S-19264T (=DSM 44701T), isolated from a smear-ripened cheese.</title>
        <authorList>
            <consortium name="US DOE Joint Genome Institute (JGI-PGF)"/>
            <person name="Walter F."/>
            <person name="Albersmeier A."/>
            <person name="Kalinowski J."/>
            <person name="Ruckert C."/>
        </authorList>
    </citation>
    <scope>NUCLEOTIDE SEQUENCE</scope>
    <source>
        <strain evidence="8">KCTC 32437</strain>
    </source>
</reference>
<keyword evidence="4" id="KW-0067">ATP-binding</keyword>
<dbReference type="PROSITE" id="PS51194">
    <property type="entry name" value="HELICASE_CTER"/>
    <property type="match status" value="1"/>
</dbReference>
<keyword evidence="3 8" id="KW-0347">Helicase</keyword>
<sequence>MRMPSALPHLPIDDVLPLLRECLSNSGRAVLVAPPGAGKTTRVPLALLGEAWRADSRVIVLEPRRLAARGAARQMAQLLGETVGETVGYRVRLESRVSARTRIEVVTEGVFTRMILDDPELPGVAAVLFDEFHERSLDADLGLALALDTLALRDDLRVLVMSATLDGARIAERIDGAQVIEATGRTFPIETRYLPPEPQKPIEPQVARAVLQALEEEWGSILVFLPGQAEISRVYDALRGRVADDTDVLALFGRMATADQDAAIRSSPAGRRKVVLATSIAETSLTIPDIRVVVDSGLARRPLFDPATGLTRLVTRKVSRASAEQRRGRAGRTEPGVCYRLWPEGQTAGLQPFDPPEILQADLTGIVLQLASIGVRDPNALSFLDLPPASAWQEAEALLAALDALDSASQITARGREMARLPMHPRLAHMVLGAREDNDVRTAATLGALLTEPGAGGNDVDIGVRLEVLARDNSPRAKSTRQLAEQWCRLAGAVPGSGLDPGAAGYHLARAYPDRVAQSAGAKGRFRLANGRAASLEPTHALANEAFIVVTDLGGEASRSRIHSAARLNLEEIETLFSHRIKQERRLHFDKAAAAIRVRNVRTLGALVLSETTEAPKPEDQVGQALAAAIAEIGIQRLPWSRNQFALRDRASFLARELGAPWPDLSDAALADNGADWIVAHIGTSSKLSDITADMLESALFELLPWALRQQLDTMLPSHFDAPSGSRLPIDYANENGPTLQARPQELFGLDHHPTIADGRIGLLVVLLSPAQRPIQSTRDLPGFWRGSWREVARELKGRYPRHSWPDDPLSAEATSRAKPRGR</sequence>
<dbReference type="InterPro" id="IPR013689">
    <property type="entry name" value="RNA_helicase_ATP-dep_HrpB_C"/>
</dbReference>
<dbReference type="PANTHER" id="PTHR43519:SF1">
    <property type="entry name" value="ATP-DEPENDENT RNA HELICASE HRPB"/>
    <property type="match status" value="1"/>
</dbReference>
<dbReference type="SMART" id="SM00490">
    <property type="entry name" value="HELICc"/>
    <property type="match status" value="1"/>
</dbReference>
<dbReference type="InterPro" id="IPR001650">
    <property type="entry name" value="Helicase_C-like"/>
</dbReference>
<evidence type="ECO:0000256" key="5">
    <source>
        <dbReference type="SAM" id="MobiDB-lite"/>
    </source>
</evidence>
<dbReference type="GO" id="GO:0016787">
    <property type="term" value="F:hydrolase activity"/>
    <property type="evidence" value="ECO:0007669"/>
    <property type="project" value="UniProtKB-KW"/>
</dbReference>
<evidence type="ECO:0000256" key="1">
    <source>
        <dbReference type="ARBA" id="ARBA00022741"/>
    </source>
</evidence>
<dbReference type="InterPro" id="IPR010225">
    <property type="entry name" value="HrpB"/>
</dbReference>
<evidence type="ECO:0000256" key="4">
    <source>
        <dbReference type="ARBA" id="ARBA00022840"/>
    </source>
</evidence>
<accession>A0A918RV14</accession>
<dbReference type="InterPro" id="IPR014001">
    <property type="entry name" value="Helicase_ATP-bd"/>
</dbReference>
<evidence type="ECO:0000313" key="9">
    <source>
        <dbReference type="Proteomes" id="UP000646579"/>
    </source>
</evidence>
<dbReference type="Pfam" id="PF00271">
    <property type="entry name" value="Helicase_C"/>
    <property type="match status" value="1"/>
</dbReference>
<dbReference type="FunFam" id="3.40.50.300:FF:002125">
    <property type="entry name" value="ATP-dependent helicase HrpB"/>
    <property type="match status" value="1"/>
</dbReference>
<dbReference type="InterPro" id="IPR049614">
    <property type="entry name" value="HrpB_DEXH"/>
</dbReference>